<dbReference type="Pfam" id="PF00015">
    <property type="entry name" value="MCPsignal"/>
    <property type="match status" value="1"/>
</dbReference>
<keyword evidence="5" id="KW-1133">Transmembrane helix</keyword>
<dbReference type="SMART" id="SM00283">
    <property type="entry name" value="MA"/>
    <property type="match status" value="1"/>
</dbReference>
<sequence length="343" mass="37414">MLLNRSKTGMLFIIDGVILTILVAYNLLADHSLDVATNLAIVFLIAFGNTLVICQLLSAALRAIDQQLTRHLPSRATSFDEQVDVLQHIETHLQQFLANEQTQTQHIDALTQELSDYQTLLAKQDSTTQTQTAQHAAVIQHTHDGLDECLAFIEQLTHQVATSAQTTQNVATDISGCCDKLDASAKATQGDANFIAQFKGEFEQLGQSVSGINSLALEINNISDQTNLLALNAAIEAARAGELGRGFAVVAEEVRNLATRAQTASSKIEQSIISVVKAVQSASNTIERIATNVDRAVDYTNADKQAMEVIHDKLTDACQQIHQLTAMVEQQQSQLFDMQSRMN</sequence>
<gene>
    <name evidence="7" type="ORF">ABUE30_07270</name>
</gene>
<feature type="domain" description="Methyl-accepting transducer" evidence="6">
    <location>
        <begin position="110"/>
        <end position="343"/>
    </location>
</feature>
<feature type="transmembrane region" description="Helical" evidence="5">
    <location>
        <begin position="40"/>
        <end position="61"/>
    </location>
</feature>
<dbReference type="EMBL" id="JBEQCT010000002">
    <property type="protein sequence ID" value="MFM2484864.1"/>
    <property type="molecule type" value="Genomic_DNA"/>
</dbReference>
<dbReference type="SUPFAM" id="SSF58104">
    <property type="entry name" value="Methyl-accepting chemotaxis protein (MCP) signaling domain"/>
    <property type="match status" value="1"/>
</dbReference>
<dbReference type="PRINTS" id="PR00260">
    <property type="entry name" value="CHEMTRNSDUCR"/>
</dbReference>
<organism evidence="7 8">
    <name type="scientific">Celerinatantimonas yamalensis</name>
    <dbReference type="NCBI Taxonomy" id="559956"/>
    <lineage>
        <taxon>Bacteria</taxon>
        <taxon>Pseudomonadati</taxon>
        <taxon>Pseudomonadota</taxon>
        <taxon>Gammaproteobacteria</taxon>
        <taxon>Celerinatantimonadaceae</taxon>
        <taxon>Celerinatantimonas</taxon>
    </lineage>
</organism>
<reference evidence="7 8" key="1">
    <citation type="journal article" date="2013" name="Int. J. Syst. Evol. Microbiol.">
        <title>Celerinatantimonas yamalensis sp. nov., a cold-adapted diazotrophic bacterium from a cold permafrost brine.</title>
        <authorList>
            <person name="Shcherbakova V."/>
            <person name="Chuvilskaya N."/>
            <person name="Rivkina E."/>
            <person name="Demidov N."/>
            <person name="Uchaeva V."/>
            <person name="Suetin S."/>
            <person name="Suzina N."/>
            <person name="Gilichinsky D."/>
        </authorList>
    </citation>
    <scope>NUCLEOTIDE SEQUENCE [LARGE SCALE GENOMIC DNA]</scope>
    <source>
        <strain evidence="7 8">C7</strain>
    </source>
</reference>
<dbReference type="InterPro" id="IPR004089">
    <property type="entry name" value="MCPsignal_dom"/>
</dbReference>
<comment type="similarity">
    <text evidence="3">Belongs to the methyl-accepting chemotaxis (MCP) protein family.</text>
</comment>
<name>A0ABW9G5B0_9GAMM</name>
<protein>
    <submittedName>
        <fullName evidence="7">Methyl-accepting chemotaxis protein</fullName>
    </submittedName>
</protein>
<keyword evidence="2 4" id="KW-0807">Transducer</keyword>
<dbReference type="Proteomes" id="UP001629953">
    <property type="component" value="Unassembled WGS sequence"/>
</dbReference>
<evidence type="ECO:0000256" key="5">
    <source>
        <dbReference type="SAM" id="Phobius"/>
    </source>
</evidence>
<evidence type="ECO:0000313" key="7">
    <source>
        <dbReference type="EMBL" id="MFM2484864.1"/>
    </source>
</evidence>
<keyword evidence="5" id="KW-0472">Membrane</keyword>
<keyword evidence="5" id="KW-0812">Transmembrane</keyword>
<dbReference type="Gene3D" id="1.10.287.950">
    <property type="entry name" value="Methyl-accepting chemotaxis protein"/>
    <property type="match status" value="1"/>
</dbReference>
<dbReference type="PANTHER" id="PTHR32089">
    <property type="entry name" value="METHYL-ACCEPTING CHEMOTAXIS PROTEIN MCPB"/>
    <property type="match status" value="1"/>
</dbReference>
<dbReference type="PANTHER" id="PTHR32089:SF112">
    <property type="entry name" value="LYSOZYME-LIKE PROTEIN-RELATED"/>
    <property type="match status" value="1"/>
</dbReference>
<evidence type="ECO:0000256" key="2">
    <source>
        <dbReference type="ARBA" id="ARBA00023224"/>
    </source>
</evidence>
<comment type="subcellular location">
    <subcellularLocation>
        <location evidence="1">Membrane</location>
    </subcellularLocation>
</comment>
<evidence type="ECO:0000313" key="8">
    <source>
        <dbReference type="Proteomes" id="UP001629953"/>
    </source>
</evidence>
<dbReference type="PROSITE" id="PS50111">
    <property type="entry name" value="CHEMOTAXIS_TRANSDUC_2"/>
    <property type="match status" value="1"/>
</dbReference>
<feature type="transmembrane region" description="Helical" evidence="5">
    <location>
        <begin position="9"/>
        <end position="28"/>
    </location>
</feature>
<evidence type="ECO:0000256" key="1">
    <source>
        <dbReference type="ARBA" id="ARBA00004370"/>
    </source>
</evidence>
<accession>A0ABW9G5B0</accession>
<proteinExistence type="inferred from homology"/>
<comment type="caution">
    <text evidence="7">The sequence shown here is derived from an EMBL/GenBank/DDBJ whole genome shotgun (WGS) entry which is preliminary data.</text>
</comment>
<evidence type="ECO:0000256" key="4">
    <source>
        <dbReference type="PROSITE-ProRule" id="PRU00284"/>
    </source>
</evidence>
<evidence type="ECO:0000259" key="6">
    <source>
        <dbReference type="PROSITE" id="PS50111"/>
    </source>
</evidence>
<dbReference type="InterPro" id="IPR004090">
    <property type="entry name" value="Chemotax_Me-accpt_rcpt"/>
</dbReference>
<keyword evidence="8" id="KW-1185">Reference proteome</keyword>
<evidence type="ECO:0000256" key="3">
    <source>
        <dbReference type="ARBA" id="ARBA00029447"/>
    </source>
</evidence>